<organism evidence="8 9">
    <name type="scientific">Arenibacter algicola</name>
    <dbReference type="NCBI Taxonomy" id="616991"/>
    <lineage>
        <taxon>Bacteria</taxon>
        <taxon>Pseudomonadati</taxon>
        <taxon>Bacteroidota</taxon>
        <taxon>Flavobacteriia</taxon>
        <taxon>Flavobacteriales</taxon>
        <taxon>Flavobacteriaceae</taxon>
        <taxon>Arenibacter</taxon>
    </lineage>
</organism>
<feature type="domain" description="Glycosyl hydrolase family 92" evidence="5">
    <location>
        <begin position="576"/>
        <end position="1055"/>
    </location>
</feature>
<evidence type="ECO:0000256" key="1">
    <source>
        <dbReference type="ARBA" id="ARBA00001913"/>
    </source>
</evidence>
<evidence type="ECO:0000259" key="6">
    <source>
        <dbReference type="Pfam" id="PF14683"/>
    </source>
</evidence>
<evidence type="ECO:0000256" key="3">
    <source>
        <dbReference type="ARBA" id="ARBA00022837"/>
    </source>
</evidence>
<dbReference type="Pfam" id="PF07971">
    <property type="entry name" value="Glyco_hydro_92"/>
    <property type="match status" value="1"/>
</dbReference>
<keyword evidence="4" id="KW-0732">Signal</keyword>
<dbReference type="SUPFAM" id="SSF49785">
    <property type="entry name" value="Galactose-binding domain-like"/>
    <property type="match status" value="1"/>
</dbReference>
<accession>A0ABY3AEC3</accession>
<dbReference type="Gene3D" id="1.20.1050.60">
    <property type="entry name" value="alpha-1,2-mannosidase"/>
    <property type="match status" value="1"/>
</dbReference>
<dbReference type="InterPro" id="IPR029411">
    <property type="entry name" value="RG-lyase_III"/>
</dbReference>
<dbReference type="SUPFAM" id="SSF48208">
    <property type="entry name" value="Six-hairpin glycosidases"/>
    <property type="match status" value="1"/>
</dbReference>
<evidence type="ECO:0000256" key="2">
    <source>
        <dbReference type="ARBA" id="ARBA00011245"/>
    </source>
</evidence>
<dbReference type="Gene3D" id="1.20.1610.10">
    <property type="entry name" value="alpha-1,2-mannosidases domains"/>
    <property type="match status" value="1"/>
</dbReference>
<dbReference type="InterPro" id="IPR041371">
    <property type="entry name" value="GH92_N"/>
</dbReference>
<keyword evidence="3" id="KW-0106">Calcium</keyword>
<dbReference type="PANTHER" id="PTHR12143:SF39">
    <property type="entry name" value="SECRETED PROTEIN"/>
    <property type="match status" value="1"/>
</dbReference>
<dbReference type="Pfam" id="PF17678">
    <property type="entry name" value="Glyco_hydro_92N"/>
    <property type="match status" value="1"/>
</dbReference>
<feature type="chain" id="PRO_5047036118" evidence="4">
    <location>
        <begin position="21"/>
        <end position="1065"/>
    </location>
</feature>
<sequence>MRYFIVKVCLMLTICTSVNAQSSSQKLIWNIGRADESHGEFALASNRYADFTPEGFGGANRYYVVGKSDPEKDWPYILPGPKDEFAGYGYWAGLALSQLPIYFETKKLSKMGDCTLTFYFLTASSDQAPLFRCTINGNTFEHQLKNGSFKTPENLRPELQKISFDIPVEILRTGVNEIILQNVTGKWCAFDAIEFTGPADMEISTPGNTLIHSALFAEFESKKENSFTHPLLVDIRHKGKKASVKAILDEVEIVLPMEEGHSILEFEFPVLESKKKSRLKIFVNGKLKYSDYPERSPEKNVRLSDYVDQFMGTSGSRWMIAPGPWMPMAMMKIAPENEDSKWKAGYDYQIENIMGFSHIHEWTMAGLLMMPSNGPLKIQPGPEINPDLGYRSRIDKKSEKAAVGKYEVNLTDYDIDVELTATTRASMQRYSLPLDKENRILIDLHFPSEYVWELRDAEIRKISDTEIEGWAVSHCSSTGYPGEQDYTLYFVIQLDQPMKNMGGWVLDRIIENTDVINKRTYEPAWGLQRGWEEQSSGFITRGNKANITDAGAFINFNQGAKEIKIRTGISLVSTEQARMNLEEEMVQPFGWDFEAVVENQKKAWDDILGRVEIVTTDYLQKVKFYSNFYRAVSPRTTWSDVNGQWVDMDEKVQQTHPDRPIYGSDAFWGTHWNLVQFYNLIMPEYASNWINTFIELYDKGGWLPRGNPGMEYVTVMPGEAAIPLMVSAYQHGIRDYDTHKMMEAIYHQQTSMPETYPGGGRVGNESYNHYLEKGYVPLNNDNQSYVSNTMEYAYQDWCVAQLAKSMGLDSIYKPFMKRSENWRNIFDKETGFVRPKNKDGSWYNDFSPFYSPGFCESNSWQYTWYVPQNLPGLIGLMGKNNFVTKLNEAMEASEKVYFNALGDDFSRYPINHGNESNMQSSYLFNHADAPWLTQKWTRAIQEKYYGLEPRDAYPGDEDQGQMSAWYVMSALGLFQMDGGAATSPHYELGSPRFEKVTIHLSDKYYDGNTFTITAKNASRENKYINAAKLNGKKWDTWKIPQKEIIKGGELILEMQDVPNKELFNK</sequence>
<dbReference type="RefSeq" id="WP_142190057.1">
    <property type="nucleotide sequence ID" value="NZ_VHIF01000001.1"/>
</dbReference>
<dbReference type="NCBIfam" id="TIGR01180">
    <property type="entry name" value="aman2_put"/>
    <property type="match status" value="1"/>
</dbReference>
<dbReference type="InterPro" id="IPR008928">
    <property type="entry name" value="6-hairpin_glycosidase_sf"/>
</dbReference>
<evidence type="ECO:0000256" key="4">
    <source>
        <dbReference type="SAM" id="SignalP"/>
    </source>
</evidence>
<evidence type="ECO:0000259" key="5">
    <source>
        <dbReference type="Pfam" id="PF07971"/>
    </source>
</evidence>
<comment type="cofactor">
    <cofactor evidence="1">
        <name>Ca(2+)</name>
        <dbReference type="ChEBI" id="CHEBI:29108"/>
    </cofactor>
</comment>
<dbReference type="Proteomes" id="UP000315363">
    <property type="component" value="Unassembled WGS sequence"/>
</dbReference>
<feature type="signal peptide" evidence="4">
    <location>
        <begin position="1"/>
        <end position="20"/>
    </location>
</feature>
<dbReference type="Gene3D" id="2.70.98.10">
    <property type="match status" value="1"/>
</dbReference>
<evidence type="ECO:0000313" key="8">
    <source>
        <dbReference type="EMBL" id="TQO38439.1"/>
    </source>
</evidence>
<dbReference type="EMBL" id="VHIF01000001">
    <property type="protein sequence ID" value="TQO38439.1"/>
    <property type="molecule type" value="Genomic_DNA"/>
</dbReference>
<dbReference type="Pfam" id="PF14683">
    <property type="entry name" value="CBM-like"/>
    <property type="match status" value="1"/>
</dbReference>
<comment type="caution">
    <text evidence="8">The sequence shown here is derived from an EMBL/GenBank/DDBJ whole genome shotgun (WGS) entry which is preliminary data.</text>
</comment>
<keyword evidence="9" id="KW-1185">Reference proteome</keyword>
<name>A0ABY3AEC3_9FLAO</name>
<dbReference type="InterPro" id="IPR005887">
    <property type="entry name" value="GH92_a_mannosidase_put"/>
</dbReference>
<dbReference type="InterPro" id="IPR012939">
    <property type="entry name" value="Glyco_hydro_92"/>
</dbReference>
<dbReference type="PANTHER" id="PTHR12143">
    <property type="entry name" value="PEPTIDE N-GLYCANASE PNGASE -RELATED"/>
    <property type="match status" value="1"/>
</dbReference>
<reference evidence="8 9" key="1">
    <citation type="submission" date="2019-06" db="EMBL/GenBank/DDBJ databases">
        <title>A large-scale integrated study on North Sea by COGITO (Coastal Microbe Genomic &amp; Taxonomic Observatory).</title>
        <authorList>
            <person name="Teeling H."/>
        </authorList>
    </citation>
    <scope>NUCLEOTIDE SEQUENCE [LARGE SCALE GENOMIC DNA]</scope>
    <source>
        <strain evidence="8 9">MAR_2009_79</strain>
    </source>
</reference>
<dbReference type="InterPro" id="IPR014718">
    <property type="entry name" value="GH-type_carb-bd"/>
</dbReference>
<comment type="subunit">
    <text evidence="2">Monomer.</text>
</comment>
<evidence type="ECO:0000313" key="9">
    <source>
        <dbReference type="Proteomes" id="UP000315363"/>
    </source>
</evidence>
<gene>
    <name evidence="8" type="ORF">GQ41_3086</name>
</gene>
<evidence type="ECO:0000259" key="7">
    <source>
        <dbReference type="Pfam" id="PF17678"/>
    </source>
</evidence>
<dbReference type="Gene3D" id="3.30.2080.10">
    <property type="entry name" value="GH92 mannosidase domain"/>
    <property type="match status" value="1"/>
</dbReference>
<proteinExistence type="predicted"/>
<protein>
    <submittedName>
        <fullName evidence="8">Alpha-1,2-mannosidase</fullName>
    </submittedName>
</protein>
<feature type="domain" description="Rhamnogalacturonan lyase" evidence="6">
    <location>
        <begin position="28"/>
        <end position="194"/>
    </location>
</feature>
<dbReference type="InterPro" id="IPR050883">
    <property type="entry name" value="PNGase"/>
</dbReference>
<dbReference type="InterPro" id="IPR008979">
    <property type="entry name" value="Galactose-bd-like_sf"/>
</dbReference>
<feature type="domain" description="Glycosyl hydrolase family 92 N-terminal" evidence="7">
    <location>
        <begin position="306"/>
        <end position="570"/>
    </location>
</feature>